<evidence type="ECO:0000256" key="6">
    <source>
        <dbReference type="ARBA" id="ARBA00022840"/>
    </source>
</evidence>
<dbReference type="AlphaFoldDB" id="A0A9N9EJE5"/>
<feature type="region of interest" description="Disordered" evidence="7">
    <location>
        <begin position="215"/>
        <end position="238"/>
    </location>
</feature>
<keyword evidence="4" id="KW-0547">Nucleotide-binding</keyword>
<sequence>KMNQYLKRAVAEGYIDSIDYDSFSDIEEIKQTAKSEVFKAYWKHSGKIVALKTFDIFPVGNECSSYEEFIRKFQTTQVIEDNNIAEFYGQLNYFMILEYAKDGNLRDYLRQNFKNIDWKMKISIGKQIASGLKAIHDQNIAHKDLIKNNSEHEIPVKNTPSRYQLLYQQAWSFLPQERPSIEYINEELDEMLKNSKTSFFSKKPHDIFGKKPKNFVSSSVSSSPKETIIPPNIPKKPPDNLMNSDSNVDQLNPIQHQHYGRYELEEQQNLAFTKDPIQDLNKSTPFQQNRIHLKTHYNSVPIIQSQQSPHFQHSYYQSPPQQNYYNQGPLPQHGFLNQGQLLQQNYLNKVPSPQQGYINQGPLLQQGYINQEPSPQHGYLNQGPSPQHGYLSQGQLPQHGYLNQGQLHQQGFLRQGYYIGRPPPLSPKVSISDEFPTLSNISHQNMAQPGMHPQSIPISKDGEEFLKQSFYDNKLNTYEFQRYEKKQSLFVEKIKKVLKKYIEENPNQDLQGIELFNKNLPDDETLNENEISILHSILLKKEKEYKVAAIGSKEVLGVLGTMLKSALKECTSTEQLTEFIQQKLLKQNQREYLTDYLQKIEDEVSIHMQSGERRQCEICKNLTYAKGCCEYCIRSYLREHFKDWTSGNSVVDKIIQDCQQRTQQPYRVIEWIPFECFKFVKRLTENSIYIAFWNNGSFANWNIEKQLLERLGGHPVVLKILKDSDNYNSKWIRKILKEFVKKSPVESSQNENRLVVNPVGTSAHPNEDKRYVTQKYNFTPKDILRLENEQKNK</sequence>
<dbReference type="SUPFAM" id="SSF56112">
    <property type="entry name" value="Protein kinase-like (PK-like)"/>
    <property type="match status" value="1"/>
</dbReference>
<feature type="compositionally biased region" description="Polar residues" evidence="7">
    <location>
        <begin position="382"/>
        <end position="398"/>
    </location>
</feature>
<keyword evidence="10" id="KW-1185">Reference proteome</keyword>
<keyword evidence="2" id="KW-0723">Serine/threonine-protein kinase</keyword>
<feature type="domain" description="Protein kinase" evidence="8">
    <location>
        <begin position="23"/>
        <end position="526"/>
    </location>
</feature>
<dbReference type="Gene3D" id="1.10.510.10">
    <property type="entry name" value="Transferase(Phosphotransferase) domain 1"/>
    <property type="match status" value="1"/>
</dbReference>
<dbReference type="GO" id="GO:0004674">
    <property type="term" value="F:protein serine/threonine kinase activity"/>
    <property type="evidence" value="ECO:0007669"/>
    <property type="project" value="UniProtKB-KW"/>
</dbReference>
<keyword evidence="5" id="KW-0418">Kinase</keyword>
<gene>
    <name evidence="9" type="ORF">DERYTH_LOCUS11706</name>
</gene>
<comment type="similarity">
    <text evidence="1">Belongs to the protein kinase superfamily. TKL Ser/Thr protein kinase family.</text>
</comment>
<dbReference type="InterPro" id="IPR000719">
    <property type="entry name" value="Prot_kinase_dom"/>
</dbReference>
<feature type="region of interest" description="Disordered" evidence="7">
    <location>
        <begin position="369"/>
        <end position="398"/>
    </location>
</feature>
<keyword evidence="3" id="KW-0808">Transferase</keyword>
<evidence type="ECO:0000256" key="3">
    <source>
        <dbReference type="ARBA" id="ARBA00022679"/>
    </source>
</evidence>
<name>A0A9N9EJE5_9GLOM</name>
<dbReference type="InterPro" id="IPR001245">
    <property type="entry name" value="Ser-Thr/Tyr_kinase_cat_dom"/>
</dbReference>
<dbReference type="GO" id="GO:0005524">
    <property type="term" value="F:ATP binding"/>
    <property type="evidence" value="ECO:0007669"/>
    <property type="project" value="UniProtKB-KW"/>
</dbReference>
<comment type="caution">
    <text evidence="9">The sequence shown here is derived from an EMBL/GenBank/DDBJ whole genome shotgun (WGS) entry which is preliminary data.</text>
</comment>
<dbReference type="InterPro" id="IPR011009">
    <property type="entry name" value="Kinase-like_dom_sf"/>
</dbReference>
<dbReference type="OrthoDB" id="2425774at2759"/>
<accession>A0A9N9EJE5</accession>
<keyword evidence="6" id="KW-0067">ATP-binding</keyword>
<evidence type="ECO:0000313" key="10">
    <source>
        <dbReference type="Proteomes" id="UP000789405"/>
    </source>
</evidence>
<dbReference type="PROSITE" id="PS50011">
    <property type="entry name" value="PROTEIN_KINASE_DOM"/>
    <property type="match status" value="1"/>
</dbReference>
<dbReference type="InterPro" id="IPR050940">
    <property type="entry name" value="Actin_reg-Ser/Thr_kinase"/>
</dbReference>
<evidence type="ECO:0000256" key="2">
    <source>
        <dbReference type="ARBA" id="ARBA00022527"/>
    </source>
</evidence>
<dbReference type="PANTHER" id="PTHR46485">
    <property type="entry name" value="LIM DOMAIN KINASE 1"/>
    <property type="match status" value="1"/>
</dbReference>
<dbReference type="Pfam" id="PF07714">
    <property type="entry name" value="PK_Tyr_Ser-Thr"/>
    <property type="match status" value="1"/>
</dbReference>
<evidence type="ECO:0000256" key="7">
    <source>
        <dbReference type="SAM" id="MobiDB-lite"/>
    </source>
</evidence>
<proteinExistence type="inferred from homology"/>
<dbReference type="CDD" id="cd00180">
    <property type="entry name" value="PKc"/>
    <property type="match status" value="1"/>
</dbReference>
<dbReference type="PANTHER" id="PTHR46485:SF5">
    <property type="entry name" value="CENTER DIVIDER, ISOFORM A"/>
    <property type="match status" value="1"/>
</dbReference>
<reference evidence="9" key="1">
    <citation type="submission" date="2021-06" db="EMBL/GenBank/DDBJ databases">
        <authorList>
            <person name="Kallberg Y."/>
            <person name="Tangrot J."/>
            <person name="Rosling A."/>
        </authorList>
    </citation>
    <scope>NUCLEOTIDE SEQUENCE</scope>
    <source>
        <strain evidence="9">MA453B</strain>
    </source>
</reference>
<feature type="compositionally biased region" description="Low complexity" evidence="7">
    <location>
        <begin position="216"/>
        <end position="230"/>
    </location>
</feature>
<protein>
    <submittedName>
        <fullName evidence="9">2783_t:CDS:1</fullName>
    </submittedName>
</protein>
<dbReference type="EMBL" id="CAJVPY010007357">
    <property type="protein sequence ID" value="CAG8679343.1"/>
    <property type="molecule type" value="Genomic_DNA"/>
</dbReference>
<organism evidence="9 10">
    <name type="scientific">Dentiscutata erythropus</name>
    <dbReference type="NCBI Taxonomy" id="1348616"/>
    <lineage>
        <taxon>Eukaryota</taxon>
        <taxon>Fungi</taxon>
        <taxon>Fungi incertae sedis</taxon>
        <taxon>Mucoromycota</taxon>
        <taxon>Glomeromycotina</taxon>
        <taxon>Glomeromycetes</taxon>
        <taxon>Diversisporales</taxon>
        <taxon>Gigasporaceae</taxon>
        <taxon>Dentiscutata</taxon>
    </lineage>
</organism>
<evidence type="ECO:0000313" key="9">
    <source>
        <dbReference type="EMBL" id="CAG8679343.1"/>
    </source>
</evidence>
<evidence type="ECO:0000256" key="5">
    <source>
        <dbReference type="ARBA" id="ARBA00022777"/>
    </source>
</evidence>
<feature type="non-terminal residue" evidence="9">
    <location>
        <position position="1"/>
    </location>
</feature>
<dbReference type="Proteomes" id="UP000789405">
    <property type="component" value="Unassembled WGS sequence"/>
</dbReference>
<evidence type="ECO:0000256" key="4">
    <source>
        <dbReference type="ARBA" id="ARBA00022741"/>
    </source>
</evidence>
<evidence type="ECO:0000259" key="8">
    <source>
        <dbReference type="PROSITE" id="PS50011"/>
    </source>
</evidence>
<evidence type="ECO:0000256" key="1">
    <source>
        <dbReference type="ARBA" id="ARBA00005843"/>
    </source>
</evidence>